<evidence type="ECO:0000313" key="2">
    <source>
        <dbReference type="Proteomes" id="UP000217257"/>
    </source>
</evidence>
<reference evidence="1 2" key="1">
    <citation type="submission" date="2017-06" db="EMBL/GenBank/DDBJ databases">
        <title>Sequencing and comparative analysis of myxobacterial genomes.</title>
        <authorList>
            <person name="Rupp O."/>
            <person name="Goesmann A."/>
            <person name="Sogaard-Andersen L."/>
        </authorList>
    </citation>
    <scope>NUCLEOTIDE SEQUENCE [LARGE SCALE GENOMIC DNA]</scope>
    <source>
        <strain evidence="1 2">DSM 52655</strain>
    </source>
</reference>
<name>A0A250JIG0_9BACT</name>
<dbReference type="EMBL" id="CP022098">
    <property type="protein sequence ID" value="ATB43689.1"/>
    <property type="molecule type" value="Genomic_DNA"/>
</dbReference>
<dbReference type="KEGG" id="cfus:CYFUS_009169"/>
<dbReference type="AlphaFoldDB" id="A0A250JIG0"/>
<evidence type="ECO:0000313" key="1">
    <source>
        <dbReference type="EMBL" id="ATB43689.1"/>
    </source>
</evidence>
<sequence>MGYGNYSNQAHEALLKDRAQVPVQEVFQQRKCHPLMNPKGIRVRESRDSAEHPNSLGIVFALDVTGSMGTIPKLMATELLPKFMKVLTDCKVADPQLLFMAVGDAYSDEAPLQVGQFETTAELMDQWLTWSYLEGRGGGTGQESYELGLYLLAEHTAMDCFEKRKKKGYLFMTGDELPYPILSKHIVEGIIGDRLDEDLKIEEIVAELQKSFVPFFVIPDAKRRAKCESRWRELIGDHVLCMESAEDICFVSAGAICLYEGLVPDIDGLGRVLQEANVPRPSVHATLRALTPLAEALGRSGGPALEGAPASEGVLQRLVRILK</sequence>
<protein>
    <recommendedName>
        <fullName evidence="3">VWFA domain-containing protein</fullName>
    </recommendedName>
</protein>
<accession>A0A250JIG0</accession>
<proteinExistence type="predicted"/>
<organism evidence="1 2">
    <name type="scientific">Cystobacter fuscus</name>
    <dbReference type="NCBI Taxonomy" id="43"/>
    <lineage>
        <taxon>Bacteria</taxon>
        <taxon>Pseudomonadati</taxon>
        <taxon>Myxococcota</taxon>
        <taxon>Myxococcia</taxon>
        <taxon>Myxococcales</taxon>
        <taxon>Cystobacterineae</taxon>
        <taxon>Archangiaceae</taxon>
        <taxon>Cystobacter</taxon>
    </lineage>
</organism>
<gene>
    <name evidence="1" type="ORF">CYFUS_009169</name>
</gene>
<evidence type="ECO:0008006" key="3">
    <source>
        <dbReference type="Google" id="ProtNLM"/>
    </source>
</evidence>
<dbReference type="RefSeq" id="WP_095991067.1">
    <property type="nucleotide sequence ID" value="NZ_CP022098.1"/>
</dbReference>
<dbReference type="Proteomes" id="UP000217257">
    <property type="component" value="Chromosome"/>
</dbReference>